<comment type="caution">
    <text evidence="1">The sequence shown here is derived from an EMBL/GenBank/DDBJ whole genome shotgun (WGS) entry which is preliminary data.</text>
</comment>
<keyword evidence="2" id="KW-1185">Reference proteome</keyword>
<proteinExistence type="predicted"/>
<sequence>MMWVRIIVICFFSLTSLSLFTFQGIEVVKAFTDYFHSK</sequence>
<organism evidence="1 2">
    <name type="scientific">Sutcliffiella tianshenii</name>
    <dbReference type="NCBI Taxonomy" id="1463404"/>
    <lineage>
        <taxon>Bacteria</taxon>
        <taxon>Bacillati</taxon>
        <taxon>Bacillota</taxon>
        <taxon>Bacilli</taxon>
        <taxon>Bacillales</taxon>
        <taxon>Bacillaceae</taxon>
        <taxon>Sutcliffiella</taxon>
    </lineage>
</organism>
<dbReference type="EMBL" id="JAFBED010000002">
    <property type="protein sequence ID" value="MBM7619230.1"/>
    <property type="molecule type" value="Genomic_DNA"/>
</dbReference>
<protein>
    <submittedName>
        <fullName evidence="1">Uncharacterized protein</fullName>
    </submittedName>
</protein>
<gene>
    <name evidence="1" type="ORF">JOC95_001079</name>
</gene>
<dbReference type="Proteomes" id="UP000737402">
    <property type="component" value="Unassembled WGS sequence"/>
</dbReference>
<reference evidence="1 2" key="1">
    <citation type="submission" date="2021-01" db="EMBL/GenBank/DDBJ databases">
        <title>Genomic Encyclopedia of Type Strains, Phase IV (KMG-IV): sequencing the most valuable type-strain genomes for metagenomic binning, comparative biology and taxonomic classification.</title>
        <authorList>
            <person name="Goeker M."/>
        </authorList>
    </citation>
    <scope>NUCLEOTIDE SEQUENCE [LARGE SCALE GENOMIC DNA]</scope>
    <source>
        <strain evidence="1 2">DSM 25879</strain>
    </source>
</reference>
<evidence type="ECO:0000313" key="2">
    <source>
        <dbReference type="Proteomes" id="UP000737402"/>
    </source>
</evidence>
<name>A0ABS2NX49_9BACI</name>
<accession>A0ABS2NX49</accession>
<evidence type="ECO:0000313" key="1">
    <source>
        <dbReference type="EMBL" id="MBM7619230.1"/>
    </source>
</evidence>